<dbReference type="EMBL" id="BLAL01000257">
    <property type="protein sequence ID" value="GES97187.1"/>
    <property type="molecule type" value="Genomic_DNA"/>
</dbReference>
<name>A0A8H3M1V0_9GLOM</name>
<reference evidence="1" key="1">
    <citation type="submission" date="2019-10" db="EMBL/GenBank/DDBJ databases">
        <title>Conservation and host-specific expression of non-tandemly repeated heterogenous ribosome RNA gene in arbuscular mycorrhizal fungi.</title>
        <authorList>
            <person name="Maeda T."/>
            <person name="Kobayashi Y."/>
            <person name="Nakagawa T."/>
            <person name="Ezawa T."/>
            <person name="Yamaguchi K."/>
            <person name="Bino T."/>
            <person name="Nishimoto Y."/>
            <person name="Shigenobu S."/>
            <person name="Kawaguchi M."/>
        </authorList>
    </citation>
    <scope>NUCLEOTIDE SEQUENCE</scope>
    <source>
        <strain evidence="1">HR1</strain>
    </source>
</reference>
<evidence type="ECO:0000313" key="2">
    <source>
        <dbReference type="Proteomes" id="UP000615446"/>
    </source>
</evidence>
<evidence type="ECO:0000313" key="1">
    <source>
        <dbReference type="EMBL" id="GES97187.1"/>
    </source>
</evidence>
<dbReference type="AlphaFoldDB" id="A0A8H3M1V0"/>
<comment type="caution">
    <text evidence="1">The sequence shown here is derived from an EMBL/GenBank/DDBJ whole genome shotgun (WGS) entry which is preliminary data.</text>
</comment>
<dbReference type="Proteomes" id="UP000615446">
    <property type="component" value="Unassembled WGS sequence"/>
</dbReference>
<sequence>MLGCFILIRGTTFTLEINKNLRNFTQQKEAIWEYNMKYFKDIGKESGIKGTWDIDIEREFIGSSTWIIANEFLDPPPEEFIHIIVQQSITTGELFTYKTRNSRFQFDPRNSSYYICGPRRLCQDGLILAYQDDNTKINKINFCENFKSTSANYLQKADTNFLKDSIRKRRSILLSCQQ</sequence>
<proteinExistence type="predicted"/>
<organism evidence="1 2">
    <name type="scientific">Rhizophagus clarus</name>
    <dbReference type="NCBI Taxonomy" id="94130"/>
    <lineage>
        <taxon>Eukaryota</taxon>
        <taxon>Fungi</taxon>
        <taxon>Fungi incertae sedis</taxon>
        <taxon>Mucoromycota</taxon>
        <taxon>Glomeromycotina</taxon>
        <taxon>Glomeromycetes</taxon>
        <taxon>Glomerales</taxon>
        <taxon>Glomeraceae</taxon>
        <taxon>Rhizophagus</taxon>
    </lineage>
</organism>
<accession>A0A8H3M1V0</accession>
<protein>
    <submittedName>
        <fullName evidence="1">Uncharacterized protein</fullName>
    </submittedName>
</protein>
<gene>
    <name evidence="1" type="ORF">RCL2_002377600</name>
</gene>